<gene>
    <name evidence="1" type="ORF">GGQ59_000405</name>
</gene>
<proteinExistence type="predicted"/>
<dbReference type="Pfam" id="PF09619">
    <property type="entry name" value="YscW"/>
    <property type="match status" value="1"/>
</dbReference>
<dbReference type="Proteomes" id="UP000563524">
    <property type="component" value="Unassembled WGS sequence"/>
</dbReference>
<sequence length="127" mass="13257">MGLLLVAAACATSPKPPSDTLTISGELTTRLRMALPPDATAQASLTAQDGRILAKDVVPLEGRQVPIPFRLEVPRDAIEPGGRYVVTGAVTGGDGATLLATRGVHLIDDRHPPSWTGSLDMLPPEAE</sequence>
<name>A0A840I0P4_9PROT</name>
<evidence type="ECO:0000313" key="1">
    <source>
        <dbReference type="EMBL" id="MBB4657905.1"/>
    </source>
</evidence>
<dbReference type="PANTHER" id="PTHR38013">
    <property type="entry name" value="GLYCOPROTEIN/POLYSACCHARIDE METABOLISM"/>
    <property type="match status" value="1"/>
</dbReference>
<keyword evidence="1" id="KW-0449">Lipoprotein</keyword>
<organism evidence="1 2">
    <name type="scientific">Parvularcula dongshanensis</name>
    <dbReference type="NCBI Taxonomy" id="1173995"/>
    <lineage>
        <taxon>Bacteria</taxon>
        <taxon>Pseudomonadati</taxon>
        <taxon>Pseudomonadota</taxon>
        <taxon>Alphaproteobacteria</taxon>
        <taxon>Parvularculales</taxon>
        <taxon>Parvularculaceae</taxon>
        <taxon>Parvularcula</taxon>
    </lineage>
</organism>
<dbReference type="EMBL" id="JACHOB010000001">
    <property type="protein sequence ID" value="MBB4657905.1"/>
    <property type="molecule type" value="Genomic_DNA"/>
</dbReference>
<accession>A0A840I0P4</accession>
<dbReference type="RefSeq" id="WP_183815353.1">
    <property type="nucleotide sequence ID" value="NZ_JACHOB010000001.1"/>
</dbReference>
<evidence type="ECO:0000313" key="2">
    <source>
        <dbReference type="Proteomes" id="UP000563524"/>
    </source>
</evidence>
<dbReference type="InterPro" id="IPR039366">
    <property type="entry name" value="Pilotin"/>
</dbReference>
<reference evidence="1 2" key="1">
    <citation type="submission" date="2020-08" db="EMBL/GenBank/DDBJ databases">
        <title>Genomic Encyclopedia of Type Strains, Phase IV (KMG-IV): sequencing the most valuable type-strain genomes for metagenomic binning, comparative biology and taxonomic classification.</title>
        <authorList>
            <person name="Goeker M."/>
        </authorList>
    </citation>
    <scope>NUCLEOTIDE SEQUENCE [LARGE SCALE GENOMIC DNA]</scope>
    <source>
        <strain evidence="1 2">DSM 102850</strain>
    </source>
</reference>
<protein>
    <submittedName>
        <fullName evidence="1">Putative lipoprotein YbaY</fullName>
    </submittedName>
</protein>
<keyword evidence="2" id="KW-1185">Reference proteome</keyword>
<comment type="caution">
    <text evidence="1">The sequence shown here is derived from an EMBL/GenBank/DDBJ whole genome shotgun (WGS) entry which is preliminary data.</text>
</comment>
<dbReference type="PANTHER" id="PTHR38013:SF1">
    <property type="entry name" value="GLYCOPROTEIN_POLYSACCHARIDE METABOLISM"/>
    <property type="match status" value="1"/>
</dbReference>
<dbReference type="InterPro" id="IPR053196">
    <property type="entry name" value="Lipoprotein_YbaY-like"/>
</dbReference>
<dbReference type="AlphaFoldDB" id="A0A840I0P4"/>